<name>A0A7L0NF18_9PASS</name>
<evidence type="ECO:0000313" key="5">
    <source>
        <dbReference type="EMBL" id="NXK91737.1"/>
    </source>
</evidence>
<evidence type="ECO:0000313" key="6">
    <source>
        <dbReference type="Proteomes" id="UP000520463"/>
    </source>
</evidence>
<dbReference type="PROSITE" id="PS50297">
    <property type="entry name" value="ANK_REP_REGION"/>
    <property type="match status" value="3"/>
</dbReference>
<evidence type="ECO:0000256" key="3">
    <source>
        <dbReference type="PROSITE-ProRule" id="PRU00023"/>
    </source>
</evidence>
<dbReference type="GO" id="GO:0005737">
    <property type="term" value="C:cytoplasm"/>
    <property type="evidence" value="ECO:0007669"/>
    <property type="project" value="TreeGrafter"/>
</dbReference>
<feature type="repeat" description="ANK" evidence="3">
    <location>
        <begin position="141"/>
        <end position="173"/>
    </location>
</feature>
<dbReference type="EMBL" id="VXAU01002951">
    <property type="protein sequence ID" value="NXK91737.1"/>
    <property type="molecule type" value="Genomic_DNA"/>
</dbReference>
<dbReference type="Proteomes" id="UP000520463">
    <property type="component" value="Unassembled WGS sequence"/>
</dbReference>
<dbReference type="SUPFAM" id="SSF48403">
    <property type="entry name" value="Ankyrin repeat"/>
    <property type="match status" value="1"/>
</dbReference>
<feature type="region of interest" description="Disordered" evidence="4">
    <location>
        <begin position="438"/>
        <end position="457"/>
    </location>
</feature>
<dbReference type="InterPro" id="IPR036770">
    <property type="entry name" value="Ankyrin_rpt-contain_sf"/>
</dbReference>
<keyword evidence="2 3" id="KW-0040">ANK repeat</keyword>
<keyword evidence="6" id="KW-1185">Reference proteome</keyword>
<feature type="repeat" description="ANK" evidence="3">
    <location>
        <begin position="244"/>
        <end position="276"/>
    </location>
</feature>
<evidence type="ECO:0000256" key="2">
    <source>
        <dbReference type="ARBA" id="ARBA00023043"/>
    </source>
</evidence>
<protein>
    <submittedName>
        <fullName evidence="5">ANR55 protein</fullName>
    </submittedName>
</protein>
<keyword evidence="1" id="KW-0677">Repeat</keyword>
<dbReference type="OrthoDB" id="10258888at2759"/>
<dbReference type="Pfam" id="PF12796">
    <property type="entry name" value="Ank_2"/>
    <property type="match status" value="3"/>
</dbReference>
<gene>
    <name evidence="5" type="primary">Ankrd55</name>
    <name evidence="5" type="ORF">FORRUF_R08614</name>
</gene>
<dbReference type="PANTHER" id="PTHR24198">
    <property type="entry name" value="ANKYRIN REPEAT AND PROTEIN KINASE DOMAIN-CONTAINING PROTEIN"/>
    <property type="match status" value="1"/>
</dbReference>
<dbReference type="PROSITE" id="PS50088">
    <property type="entry name" value="ANK_REPEAT"/>
    <property type="match status" value="3"/>
</dbReference>
<dbReference type="InterPro" id="IPR002110">
    <property type="entry name" value="Ankyrin_rpt"/>
</dbReference>
<feature type="non-terminal residue" evidence="5">
    <location>
        <position position="567"/>
    </location>
</feature>
<feature type="non-terminal residue" evidence="5">
    <location>
        <position position="1"/>
    </location>
</feature>
<evidence type="ECO:0000256" key="4">
    <source>
        <dbReference type="SAM" id="MobiDB-lite"/>
    </source>
</evidence>
<dbReference type="Gene3D" id="1.25.40.20">
    <property type="entry name" value="Ankyrin repeat-containing domain"/>
    <property type="match status" value="4"/>
</dbReference>
<proteinExistence type="predicted"/>
<feature type="repeat" description="ANK" evidence="3">
    <location>
        <begin position="40"/>
        <end position="72"/>
    </location>
</feature>
<comment type="caution">
    <text evidence="5">The sequence shown here is derived from an EMBL/GenBank/DDBJ whole genome shotgun (WGS) entry which is preliminary data.</text>
</comment>
<organism evidence="5 6">
    <name type="scientific">Formicarius rufipectus</name>
    <dbReference type="NCBI Taxonomy" id="1118560"/>
    <lineage>
        <taxon>Eukaryota</taxon>
        <taxon>Metazoa</taxon>
        <taxon>Chordata</taxon>
        <taxon>Craniata</taxon>
        <taxon>Vertebrata</taxon>
        <taxon>Euteleostomi</taxon>
        <taxon>Archelosauria</taxon>
        <taxon>Archosauria</taxon>
        <taxon>Dinosauria</taxon>
        <taxon>Saurischia</taxon>
        <taxon>Theropoda</taxon>
        <taxon>Coelurosauria</taxon>
        <taxon>Aves</taxon>
        <taxon>Neognathae</taxon>
        <taxon>Neoaves</taxon>
        <taxon>Telluraves</taxon>
        <taxon>Australaves</taxon>
        <taxon>Passeriformes</taxon>
        <taxon>Formicariidae</taxon>
        <taxon>Formicarius</taxon>
    </lineage>
</organism>
<evidence type="ECO:0000256" key="1">
    <source>
        <dbReference type="ARBA" id="ARBA00022737"/>
    </source>
</evidence>
<reference evidence="5 6" key="1">
    <citation type="submission" date="2019-09" db="EMBL/GenBank/DDBJ databases">
        <title>Bird 10,000 Genomes (B10K) Project - Family phase.</title>
        <authorList>
            <person name="Zhang G."/>
        </authorList>
    </citation>
    <scope>NUCLEOTIDE SEQUENCE [LARGE SCALE GENOMIC DNA]</scope>
    <source>
        <strain evidence="5">B10K-DU-001-43</strain>
        <tissue evidence="5">Muscle</tissue>
    </source>
</reference>
<dbReference type="AlphaFoldDB" id="A0A7L0NF18"/>
<dbReference type="PANTHER" id="PTHR24198:SF188">
    <property type="entry name" value="ANKYRIN REPEAT DOMAIN 55"/>
    <property type="match status" value="1"/>
</dbReference>
<sequence>DASEEIDLTVVYQAAANGDVDTLTAVIREDPSILECCDREGCTPLMHAVSGRQVDTVKLLLKMGANINTQDAYGRTSLSLATYLGWLEGCVSLIRNGAKQNIPDKNGRLPLHAATAEPDVRLLSVLLQQSNLSEINHQDNEGMTSLHWAAFHNRPQHTQTLLHKGADPTLVDKDFKTALHWAVQSGNRILCSIILDHYQGPSIINYDDEDGKTCMHIAAAAGYSDIISDLAKVPKCNLQALDVDDRTPLHWAAAAGKADCVQTLLELGIDSSPRDINENTPLTYAIYCGHTACIKLLSQESGRSESVHQFPSQNNRLIKKEGRFSMLNYIFPCKKKKDDQKTSKERSRDQYSREETSEVDDIITRFDCIMNTDCKDIPEECMTTSDFKRRSTDTKYFISEKKQPACQGLLPTSTQSLPPITAGNSFLTASQSTVSSVSSSTTTHHFPHKSQKSRTEHNLLDHRSSCQDLLDDPWNAGSNQLLSNKVYTRTSSEKLINGLNSDRSHHVLLCPPFLPSLPSSPSAGKSFQQMSIDQHAKRNIIPERNSLAPIPNHCAHKSKYRQVSVIL</sequence>
<dbReference type="SMART" id="SM00248">
    <property type="entry name" value="ANK"/>
    <property type="match status" value="9"/>
</dbReference>
<accession>A0A7L0NF18</accession>